<keyword evidence="8" id="KW-1133">Transmembrane helix</keyword>
<dbReference type="KEGG" id="fgi:OP10G_0965"/>
<dbReference type="SMART" id="SM00387">
    <property type="entry name" value="HATPase_c"/>
    <property type="match status" value="1"/>
</dbReference>
<feature type="transmembrane region" description="Helical" evidence="8">
    <location>
        <begin position="50"/>
        <end position="78"/>
    </location>
</feature>
<dbReference type="Gene3D" id="3.30.450.20">
    <property type="entry name" value="PAS domain"/>
    <property type="match status" value="1"/>
</dbReference>
<keyword evidence="7 8" id="KW-0472">Membrane</keyword>
<reference evidence="11 12" key="1">
    <citation type="journal article" date="2014" name="PLoS ONE">
        <title>The first complete genome sequence of the class fimbriimonadia in the phylum armatimonadetes.</title>
        <authorList>
            <person name="Hu Z.Y."/>
            <person name="Wang Y.Z."/>
            <person name="Im W.T."/>
            <person name="Wang S.Y."/>
            <person name="Zhao G.P."/>
            <person name="Zheng H.J."/>
            <person name="Quan Z.X."/>
        </authorList>
    </citation>
    <scope>NUCLEOTIDE SEQUENCE [LARGE SCALE GENOMIC DNA]</scope>
    <source>
        <strain evidence="11">Gsoil 348</strain>
    </source>
</reference>
<sequence>MKEKRAWSKPEPESRLSVNSFRGILLTVCAVLLMEPFFPNRSIGDPGLFLWIANLLTVYLFGTIPGLISAALLCAYIAIGPLIPGSAFEHTPKNELRIVGSAIIFGTSSLLVGLVRAKIQKEARRASNASREAEMEADLRHRAELHLRDSETLRRLVVESSMDAIAACDKDGHIILWNRHAEEMFGWSAAEAMGRPIQEQVDVAWTDGPSLPFAHRLESRGCARGERGFDVELYVVPHESPEGRIFMFFIRDISERKAAEAAIQTLNASLEERVAERTAELTAKNEELEGFSFAISHDMRSPLRSIVANARFVLEDERDRVSADGRLSLERLAGSAMQMSLMVDDLLRYARLGNQAVRIEPIALSEIAASARSEVLVSYPQATIEIEPSLEAMGDSMLMSMVLVNLFDNACKYSRAGEPARVTFGKIEQGGEPVFFVRDNGIGFNMAHADKLFRPFERLHSESEYPGTGFGLANVRRSIARQRGRVWVDSTPGQGTTFSSP</sequence>
<protein>
    <recommendedName>
        <fullName evidence="2">histidine kinase</fullName>
        <ecNumber evidence="2">2.7.13.3</ecNumber>
    </recommendedName>
</protein>
<dbReference type="Proteomes" id="UP000027982">
    <property type="component" value="Chromosome"/>
</dbReference>
<dbReference type="eggNOG" id="COG4251">
    <property type="taxonomic scope" value="Bacteria"/>
</dbReference>
<organism evidence="11 12">
    <name type="scientific">Fimbriimonas ginsengisoli Gsoil 348</name>
    <dbReference type="NCBI Taxonomy" id="661478"/>
    <lineage>
        <taxon>Bacteria</taxon>
        <taxon>Bacillati</taxon>
        <taxon>Armatimonadota</taxon>
        <taxon>Fimbriimonadia</taxon>
        <taxon>Fimbriimonadales</taxon>
        <taxon>Fimbriimonadaceae</taxon>
        <taxon>Fimbriimonas</taxon>
    </lineage>
</organism>
<dbReference type="HOGENOM" id="CLU_000445_114_71_0"/>
<gene>
    <name evidence="11" type="ORF">OP10G_0965</name>
</gene>
<evidence type="ECO:0000256" key="7">
    <source>
        <dbReference type="ARBA" id="ARBA00023136"/>
    </source>
</evidence>
<dbReference type="InterPro" id="IPR035965">
    <property type="entry name" value="PAS-like_dom_sf"/>
</dbReference>
<evidence type="ECO:0000256" key="1">
    <source>
        <dbReference type="ARBA" id="ARBA00000085"/>
    </source>
</evidence>
<dbReference type="GO" id="GO:0030295">
    <property type="term" value="F:protein kinase activator activity"/>
    <property type="evidence" value="ECO:0007669"/>
    <property type="project" value="TreeGrafter"/>
</dbReference>
<dbReference type="GO" id="GO:0016020">
    <property type="term" value="C:membrane"/>
    <property type="evidence" value="ECO:0007669"/>
    <property type="project" value="UniProtKB-SubCell"/>
</dbReference>
<dbReference type="InterPro" id="IPR036890">
    <property type="entry name" value="HATPase_C_sf"/>
</dbReference>
<dbReference type="SMART" id="SM00388">
    <property type="entry name" value="HisKA"/>
    <property type="match status" value="1"/>
</dbReference>
<dbReference type="SUPFAM" id="SSF47384">
    <property type="entry name" value="Homodimeric domain of signal transducing histidine kinase"/>
    <property type="match status" value="1"/>
</dbReference>
<dbReference type="EMBL" id="CP007139">
    <property type="protein sequence ID" value="AIE84333.1"/>
    <property type="molecule type" value="Genomic_DNA"/>
</dbReference>
<dbReference type="GO" id="GO:0000156">
    <property type="term" value="F:phosphorelay response regulator activity"/>
    <property type="evidence" value="ECO:0007669"/>
    <property type="project" value="TreeGrafter"/>
</dbReference>
<dbReference type="InterPro" id="IPR005467">
    <property type="entry name" value="His_kinase_dom"/>
</dbReference>
<dbReference type="STRING" id="661478.OP10G_0965"/>
<feature type="transmembrane region" description="Helical" evidence="8">
    <location>
        <begin position="98"/>
        <end position="115"/>
    </location>
</feature>
<feature type="domain" description="Histidine kinase" evidence="9">
    <location>
        <begin position="294"/>
        <end position="501"/>
    </location>
</feature>
<keyword evidence="4" id="KW-0808">Transferase</keyword>
<dbReference type="CDD" id="cd00082">
    <property type="entry name" value="HisKA"/>
    <property type="match status" value="1"/>
</dbReference>
<evidence type="ECO:0000313" key="11">
    <source>
        <dbReference type="EMBL" id="AIE84333.1"/>
    </source>
</evidence>
<dbReference type="InterPro" id="IPR003661">
    <property type="entry name" value="HisK_dim/P_dom"/>
</dbReference>
<dbReference type="GO" id="GO:0006355">
    <property type="term" value="P:regulation of DNA-templated transcription"/>
    <property type="evidence" value="ECO:0007669"/>
    <property type="project" value="InterPro"/>
</dbReference>
<dbReference type="PRINTS" id="PR00344">
    <property type="entry name" value="BCTRLSENSOR"/>
</dbReference>
<feature type="transmembrane region" description="Helical" evidence="8">
    <location>
        <begin position="20"/>
        <end position="38"/>
    </location>
</feature>
<dbReference type="InterPro" id="IPR050351">
    <property type="entry name" value="BphY/WalK/GraS-like"/>
</dbReference>
<evidence type="ECO:0000256" key="5">
    <source>
        <dbReference type="ARBA" id="ARBA00022777"/>
    </source>
</evidence>
<dbReference type="Gene3D" id="3.30.565.10">
    <property type="entry name" value="Histidine kinase-like ATPase, C-terminal domain"/>
    <property type="match status" value="1"/>
</dbReference>
<keyword evidence="8" id="KW-0812">Transmembrane</keyword>
<accession>A0A068NL78</accession>
<name>A0A068NL78_FIMGI</name>
<dbReference type="InterPro" id="IPR013767">
    <property type="entry name" value="PAS_fold"/>
</dbReference>
<evidence type="ECO:0000256" key="2">
    <source>
        <dbReference type="ARBA" id="ARBA00012438"/>
    </source>
</evidence>
<dbReference type="NCBIfam" id="TIGR00229">
    <property type="entry name" value="sensory_box"/>
    <property type="match status" value="1"/>
</dbReference>
<dbReference type="AlphaFoldDB" id="A0A068NL78"/>
<dbReference type="SMART" id="SM00091">
    <property type="entry name" value="PAS"/>
    <property type="match status" value="1"/>
</dbReference>
<dbReference type="PANTHER" id="PTHR42878:SF15">
    <property type="entry name" value="BACTERIOPHYTOCHROME"/>
    <property type="match status" value="1"/>
</dbReference>
<dbReference type="InterPro" id="IPR003594">
    <property type="entry name" value="HATPase_dom"/>
</dbReference>
<dbReference type="SUPFAM" id="SSF55874">
    <property type="entry name" value="ATPase domain of HSP90 chaperone/DNA topoisomerase II/histidine kinase"/>
    <property type="match status" value="1"/>
</dbReference>
<keyword evidence="5 11" id="KW-0418">Kinase</keyword>
<dbReference type="InterPro" id="IPR000014">
    <property type="entry name" value="PAS"/>
</dbReference>
<dbReference type="Pfam" id="PF00989">
    <property type="entry name" value="PAS"/>
    <property type="match status" value="1"/>
</dbReference>
<dbReference type="Pfam" id="PF00512">
    <property type="entry name" value="HisKA"/>
    <property type="match status" value="1"/>
</dbReference>
<comment type="catalytic activity">
    <reaction evidence="1">
        <text>ATP + protein L-histidine = ADP + protein N-phospho-L-histidine.</text>
        <dbReference type="EC" id="2.7.13.3"/>
    </reaction>
</comment>
<dbReference type="GO" id="GO:0007234">
    <property type="term" value="P:osmosensory signaling via phosphorelay pathway"/>
    <property type="evidence" value="ECO:0007669"/>
    <property type="project" value="TreeGrafter"/>
</dbReference>
<dbReference type="Pfam" id="PF02518">
    <property type="entry name" value="HATPase_c"/>
    <property type="match status" value="1"/>
</dbReference>
<keyword evidence="6" id="KW-0902">Two-component regulatory system</keyword>
<dbReference type="Gene3D" id="1.10.287.130">
    <property type="match status" value="1"/>
</dbReference>
<dbReference type="InterPro" id="IPR004358">
    <property type="entry name" value="Sig_transdc_His_kin-like_C"/>
</dbReference>
<dbReference type="PROSITE" id="PS50112">
    <property type="entry name" value="PAS"/>
    <property type="match status" value="1"/>
</dbReference>
<dbReference type="GO" id="GO:0000155">
    <property type="term" value="F:phosphorelay sensor kinase activity"/>
    <property type="evidence" value="ECO:0007669"/>
    <property type="project" value="InterPro"/>
</dbReference>
<dbReference type="PROSITE" id="PS50109">
    <property type="entry name" value="HIS_KIN"/>
    <property type="match status" value="1"/>
</dbReference>
<dbReference type="InterPro" id="IPR036097">
    <property type="entry name" value="HisK_dim/P_sf"/>
</dbReference>
<proteinExistence type="predicted"/>
<keyword evidence="12" id="KW-1185">Reference proteome</keyword>
<keyword evidence="3" id="KW-0597">Phosphoprotein</keyword>
<evidence type="ECO:0000256" key="3">
    <source>
        <dbReference type="ARBA" id="ARBA00022553"/>
    </source>
</evidence>
<evidence type="ECO:0000259" key="9">
    <source>
        <dbReference type="PROSITE" id="PS50109"/>
    </source>
</evidence>
<evidence type="ECO:0000259" key="10">
    <source>
        <dbReference type="PROSITE" id="PS50112"/>
    </source>
</evidence>
<evidence type="ECO:0000256" key="6">
    <source>
        <dbReference type="ARBA" id="ARBA00023012"/>
    </source>
</evidence>
<evidence type="ECO:0000256" key="8">
    <source>
        <dbReference type="SAM" id="Phobius"/>
    </source>
</evidence>
<dbReference type="SUPFAM" id="SSF55785">
    <property type="entry name" value="PYP-like sensor domain (PAS domain)"/>
    <property type="match status" value="1"/>
</dbReference>
<dbReference type="CDD" id="cd00130">
    <property type="entry name" value="PAS"/>
    <property type="match status" value="1"/>
</dbReference>
<feature type="domain" description="PAS" evidence="10">
    <location>
        <begin position="150"/>
        <end position="195"/>
    </location>
</feature>
<dbReference type="EC" id="2.7.13.3" evidence="2"/>
<evidence type="ECO:0000256" key="4">
    <source>
        <dbReference type="ARBA" id="ARBA00022679"/>
    </source>
</evidence>
<evidence type="ECO:0000313" key="12">
    <source>
        <dbReference type="Proteomes" id="UP000027982"/>
    </source>
</evidence>
<dbReference type="PANTHER" id="PTHR42878">
    <property type="entry name" value="TWO-COMPONENT HISTIDINE KINASE"/>
    <property type="match status" value="1"/>
</dbReference>